<organism evidence="1 2">
    <name type="scientific">Mycena alexandri</name>
    <dbReference type="NCBI Taxonomy" id="1745969"/>
    <lineage>
        <taxon>Eukaryota</taxon>
        <taxon>Fungi</taxon>
        <taxon>Dikarya</taxon>
        <taxon>Basidiomycota</taxon>
        <taxon>Agaricomycotina</taxon>
        <taxon>Agaricomycetes</taxon>
        <taxon>Agaricomycetidae</taxon>
        <taxon>Agaricales</taxon>
        <taxon>Marasmiineae</taxon>
        <taxon>Mycenaceae</taxon>
        <taxon>Mycena</taxon>
    </lineage>
</organism>
<comment type="caution">
    <text evidence="1">The sequence shown here is derived from an EMBL/GenBank/DDBJ whole genome shotgun (WGS) entry which is preliminary data.</text>
</comment>
<gene>
    <name evidence="1" type="ORF">C8F04DRAFT_1120910</name>
</gene>
<proteinExistence type="predicted"/>
<name>A0AAD6SJ92_9AGAR</name>
<dbReference type="Proteomes" id="UP001218188">
    <property type="component" value="Unassembled WGS sequence"/>
</dbReference>
<protein>
    <submittedName>
        <fullName evidence="1">Uncharacterized protein</fullName>
    </submittedName>
</protein>
<dbReference type="EMBL" id="JARJCM010000118">
    <property type="protein sequence ID" value="KAJ7027866.1"/>
    <property type="molecule type" value="Genomic_DNA"/>
</dbReference>
<dbReference type="AlphaFoldDB" id="A0AAD6SJ92"/>
<evidence type="ECO:0000313" key="2">
    <source>
        <dbReference type="Proteomes" id="UP001218188"/>
    </source>
</evidence>
<keyword evidence="2" id="KW-1185">Reference proteome</keyword>
<evidence type="ECO:0000313" key="1">
    <source>
        <dbReference type="EMBL" id="KAJ7027866.1"/>
    </source>
</evidence>
<reference evidence="1" key="1">
    <citation type="submission" date="2023-03" db="EMBL/GenBank/DDBJ databases">
        <title>Massive genome expansion in bonnet fungi (Mycena s.s.) driven by repeated elements and novel gene families across ecological guilds.</title>
        <authorList>
            <consortium name="Lawrence Berkeley National Laboratory"/>
            <person name="Harder C.B."/>
            <person name="Miyauchi S."/>
            <person name="Viragh M."/>
            <person name="Kuo A."/>
            <person name="Thoen E."/>
            <person name="Andreopoulos B."/>
            <person name="Lu D."/>
            <person name="Skrede I."/>
            <person name="Drula E."/>
            <person name="Henrissat B."/>
            <person name="Morin E."/>
            <person name="Kohler A."/>
            <person name="Barry K."/>
            <person name="LaButti K."/>
            <person name="Morin E."/>
            <person name="Salamov A."/>
            <person name="Lipzen A."/>
            <person name="Mereny Z."/>
            <person name="Hegedus B."/>
            <person name="Baldrian P."/>
            <person name="Stursova M."/>
            <person name="Weitz H."/>
            <person name="Taylor A."/>
            <person name="Grigoriev I.V."/>
            <person name="Nagy L.G."/>
            <person name="Martin F."/>
            <person name="Kauserud H."/>
        </authorList>
    </citation>
    <scope>NUCLEOTIDE SEQUENCE</scope>
    <source>
        <strain evidence="1">CBHHK200</strain>
    </source>
</reference>
<sequence length="78" mass="8917">MFRIVTTIHLPLASLAGLNIHTVISFSSDTDRPWARSAVMRTHTQSRRCACGTPFLFPSFLILMQRPRPQERQQPPRA</sequence>
<accession>A0AAD6SJ92</accession>